<organism evidence="2 3">
    <name type="scientific">Candidatus Avelusimicrobium gallicola</name>
    <dbReference type="NCBI Taxonomy" id="2562704"/>
    <lineage>
        <taxon>Bacteria</taxon>
        <taxon>Pseudomonadati</taxon>
        <taxon>Elusimicrobiota</taxon>
        <taxon>Elusimicrobia</taxon>
        <taxon>Elusimicrobiales</taxon>
        <taxon>Elusimicrobiaceae</taxon>
        <taxon>Candidatus Avelusimicrobium</taxon>
    </lineage>
</organism>
<keyword evidence="1" id="KW-1133">Transmembrane helix</keyword>
<evidence type="ECO:0000256" key="1">
    <source>
        <dbReference type="SAM" id="Phobius"/>
    </source>
</evidence>
<reference evidence="2" key="1">
    <citation type="submission" date="2019-04" db="EMBL/GenBank/DDBJ databases">
        <title>Evolution of Biomass-Degrading Anaerobic Consortia Revealed by Metagenomics.</title>
        <authorList>
            <person name="Peng X."/>
        </authorList>
    </citation>
    <scope>NUCLEOTIDE SEQUENCE</scope>
    <source>
        <strain evidence="2">SIG66</strain>
    </source>
</reference>
<dbReference type="AlphaFoldDB" id="A0A928HEH6"/>
<protein>
    <submittedName>
        <fullName evidence="2">Uncharacterized protein</fullName>
    </submittedName>
</protein>
<dbReference type="EMBL" id="SUVG01000006">
    <property type="protein sequence ID" value="MBE6421554.1"/>
    <property type="molecule type" value="Genomic_DNA"/>
</dbReference>
<keyword evidence="1" id="KW-0472">Membrane</keyword>
<accession>A0A928HEH6</accession>
<proteinExistence type="predicted"/>
<evidence type="ECO:0000313" key="3">
    <source>
        <dbReference type="Proteomes" id="UP000725649"/>
    </source>
</evidence>
<gene>
    <name evidence="2" type="ORF">E7027_05450</name>
</gene>
<sequence length="59" mass="6420">MAGIFSILIFVILLAFPGFYIITRKIFPKRSKRSAAWISALLTALLIGILATVTIATPV</sequence>
<comment type="caution">
    <text evidence="2">The sequence shown here is derived from an EMBL/GenBank/DDBJ whole genome shotgun (WGS) entry which is preliminary data.</text>
</comment>
<feature type="transmembrane region" description="Helical" evidence="1">
    <location>
        <begin position="6"/>
        <end position="23"/>
    </location>
</feature>
<dbReference type="Proteomes" id="UP000725649">
    <property type="component" value="Unassembled WGS sequence"/>
</dbReference>
<evidence type="ECO:0000313" key="2">
    <source>
        <dbReference type="EMBL" id="MBE6421554.1"/>
    </source>
</evidence>
<feature type="transmembrane region" description="Helical" evidence="1">
    <location>
        <begin position="35"/>
        <end position="56"/>
    </location>
</feature>
<name>A0A928HEH6_9BACT</name>
<keyword evidence="1" id="KW-0812">Transmembrane</keyword>